<dbReference type="GO" id="GO:0046872">
    <property type="term" value="F:metal ion binding"/>
    <property type="evidence" value="ECO:0007669"/>
    <property type="project" value="UniProtKB-KW"/>
</dbReference>
<dbReference type="SMART" id="SM00028">
    <property type="entry name" value="TPR"/>
    <property type="match status" value="3"/>
</dbReference>
<dbReference type="GO" id="GO:0051539">
    <property type="term" value="F:4 iron, 4 sulfur cluster binding"/>
    <property type="evidence" value="ECO:0007669"/>
    <property type="project" value="UniProtKB-KW"/>
</dbReference>
<dbReference type="InterPro" id="IPR004358">
    <property type="entry name" value="Sig_transdc_His_kin-like_C"/>
</dbReference>
<dbReference type="RefSeq" id="WP_201922094.1">
    <property type="nucleotide sequence ID" value="NZ_BAABAX010000014.1"/>
</dbReference>
<dbReference type="GO" id="GO:0005524">
    <property type="term" value="F:ATP binding"/>
    <property type="evidence" value="ECO:0007669"/>
    <property type="project" value="UniProtKB-KW"/>
</dbReference>
<dbReference type="GO" id="GO:0016020">
    <property type="term" value="C:membrane"/>
    <property type="evidence" value="ECO:0007669"/>
    <property type="project" value="InterPro"/>
</dbReference>
<keyword evidence="11" id="KW-0547">Nucleotide-binding</keyword>
<keyword evidence="15" id="KW-0902">Two-component regulatory system</keyword>
<evidence type="ECO:0000256" key="12">
    <source>
        <dbReference type="ARBA" id="ARBA00022777"/>
    </source>
</evidence>
<dbReference type="Gene3D" id="3.30.565.10">
    <property type="entry name" value="Histidine kinase-like ATPase, C-terminal domain"/>
    <property type="match status" value="1"/>
</dbReference>
<dbReference type="Pfam" id="PF13181">
    <property type="entry name" value="TPR_8"/>
    <property type="match status" value="2"/>
</dbReference>
<keyword evidence="23" id="KW-1185">Reference proteome</keyword>
<dbReference type="CDD" id="cd16917">
    <property type="entry name" value="HATPase_UhpB-NarQ-NarX-like"/>
    <property type="match status" value="1"/>
</dbReference>
<feature type="coiled-coil region" evidence="19">
    <location>
        <begin position="297"/>
        <end position="333"/>
    </location>
</feature>
<dbReference type="AlphaFoldDB" id="A0A937DCF8"/>
<evidence type="ECO:0000259" key="21">
    <source>
        <dbReference type="PROSITE" id="PS50109"/>
    </source>
</evidence>
<dbReference type="GO" id="GO:0046983">
    <property type="term" value="F:protein dimerization activity"/>
    <property type="evidence" value="ECO:0007669"/>
    <property type="project" value="InterPro"/>
</dbReference>
<dbReference type="Pfam" id="PF07730">
    <property type="entry name" value="HisKA_3"/>
    <property type="match status" value="1"/>
</dbReference>
<evidence type="ECO:0000256" key="1">
    <source>
        <dbReference type="ARBA" id="ARBA00000085"/>
    </source>
</evidence>
<evidence type="ECO:0000256" key="3">
    <source>
        <dbReference type="ARBA" id="ARBA00004496"/>
    </source>
</evidence>
<comment type="subcellular location">
    <subcellularLocation>
        <location evidence="3">Cytoplasm</location>
    </subcellularLocation>
</comment>
<comment type="function">
    <text evidence="17">Member of the two-component regulatory system NreB/NreC involved in the control of dissimilatory nitrate/nitrite reduction in response to oxygen. NreB functions as a direct oxygen sensor histidine kinase which is autophosphorylated, in the absence of oxygen, probably at the conserved histidine residue, and transfers its phosphate group probably to a conserved aspartate residue of NreC. NreB/NreC activates the expression of the nitrate (narGHJI) and nitrite (nir) reductase operons, as well as the putative nitrate transporter gene narT.</text>
</comment>
<organism evidence="22 23">
    <name type="scientific">Aquimarina mytili</name>
    <dbReference type="NCBI Taxonomy" id="874423"/>
    <lineage>
        <taxon>Bacteria</taxon>
        <taxon>Pseudomonadati</taxon>
        <taxon>Bacteroidota</taxon>
        <taxon>Flavobacteriia</taxon>
        <taxon>Flavobacteriales</taxon>
        <taxon>Flavobacteriaceae</taxon>
        <taxon>Aquimarina</taxon>
    </lineage>
</organism>
<keyword evidence="20" id="KW-0812">Transmembrane</keyword>
<dbReference type="InterPro" id="IPR036890">
    <property type="entry name" value="HATPase_C_sf"/>
</dbReference>
<dbReference type="PROSITE" id="PS50109">
    <property type="entry name" value="HIS_KIN"/>
    <property type="match status" value="1"/>
</dbReference>
<evidence type="ECO:0000256" key="16">
    <source>
        <dbReference type="ARBA" id="ARBA00023014"/>
    </source>
</evidence>
<dbReference type="InterPro" id="IPR050482">
    <property type="entry name" value="Sensor_HK_TwoCompSys"/>
</dbReference>
<evidence type="ECO:0000313" key="23">
    <source>
        <dbReference type="Proteomes" id="UP000651057"/>
    </source>
</evidence>
<evidence type="ECO:0000313" key="22">
    <source>
        <dbReference type="EMBL" id="MBL0684896.1"/>
    </source>
</evidence>
<dbReference type="GO" id="GO:0000155">
    <property type="term" value="F:phosphorelay sensor kinase activity"/>
    <property type="evidence" value="ECO:0007669"/>
    <property type="project" value="InterPro"/>
</dbReference>
<evidence type="ECO:0000256" key="14">
    <source>
        <dbReference type="ARBA" id="ARBA00023004"/>
    </source>
</evidence>
<gene>
    <name evidence="22" type="ORF">JJQ60_15310</name>
</gene>
<dbReference type="InterPro" id="IPR011990">
    <property type="entry name" value="TPR-like_helical_dom_sf"/>
</dbReference>
<dbReference type="Pfam" id="PF02518">
    <property type="entry name" value="HATPase_c"/>
    <property type="match status" value="1"/>
</dbReference>
<comment type="cofactor">
    <cofactor evidence="2">
        <name>[4Fe-4S] cluster</name>
        <dbReference type="ChEBI" id="CHEBI:49883"/>
    </cofactor>
</comment>
<keyword evidence="9" id="KW-0808">Transferase</keyword>
<dbReference type="PRINTS" id="PR00344">
    <property type="entry name" value="BCTRLSENSOR"/>
</dbReference>
<dbReference type="EC" id="2.7.13.3" evidence="4"/>
<sequence length="597" mass="68362">MKKIKCHFLIPVSILLTSIMFSQKKELDNADFFLKTRKIDSATISIKKIDTNTLNTYNKGRFHFIQGKILRSKDIHHKAFEEFLTAKRNLELSDSISLIAQINLHIVDLLNDQKNLKVSNKPFLDEYIAYSKKTENSIDVSKAYGKIAASFLNADDSDKAIIYFDKAILEANKAKDTLLSASFLFNKGVVYNTVAKKYDSALYFFKKVLPVFKKHKRIEYLAYNYNNQAEAYKKLNNFNRAIFFYMKADSLKLRTYSLKTKKIFYQNISDLYSKSGNFENAFIYAKKQIQIIDSIDNQSQNNAIVEAENKYRAAQKEKLNLILQTEIEKKKQEQQLLWIGSFSLLILGSSIGFLIYKNTKRKQHIAEQQREIEIQKTEKLLKEQELASIDAMIAGQEKERQRLANDLHDNLGSTLATVKLHFQHLKNNKDNPNIENTTELYTKTDNLLEEAYQKVRTIAHEKNSGVMANQGLLPAIKKLAKKVSNSNQLVVEVQDYGLDKRLDNALEISIFRITQELITNAIKHAHASEIHISLTNHEGLLNIIIEDNGNGFDAKVLPKKDGMGLATIEKRIEHLEGTFEIDSTIGKGTHIIINIPI</sequence>
<keyword evidence="12 22" id="KW-0418">Kinase</keyword>
<dbReference type="InterPro" id="IPR005467">
    <property type="entry name" value="His_kinase_dom"/>
</dbReference>
<evidence type="ECO:0000256" key="9">
    <source>
        <dbReference type="ARBA" id="ARBA00022679"/>
    </source>
</evidence>
<feature type="transmembrane region" description="Helical" evidence="20">
    <location>
        <begin position="336"/>
        <end position="356"/>
    </location>
</feature>
<dbReference type="SUPFAM" id="SSF48452">
    <property type="entry name" value="TPR-like"/>
    <property type="match status" value="1"/>
</dbReference>
<keyword evidence="8" id="KW-0597">Phosphoprotein</keyword>
<dbReference type="SMART" id="SM00387">
    <property type="entry name" value="HATPase_c"/>
    <property type="match status" value="1"/>
</dbReference>
<protein>
    <recommendedName>
        <fullName evidence="5">Oxygen sensor histidine kinase NreB</fullName>
        <ecNumber evidence="4">2.7.13.3</ecNumber>
    </recommendedName>
    <alternativeName>
        <fullName evidence="18">Nitrogen regulation protein B</fullName>
    </alternativeName>
</protein>
<proteinExistence type="predicted"/>
<dbReference type="PANTHER" id="PTHR24421:SF10">
    <property type="entry name" value="NITRATE_NITRITE SENSOR PROTEIN NARQ"/>
    <property type="match status" value="1"/>
</dbReference>
<dbReference type="Proteomes" id="UP000651057">
    <property type="component" value="Unassembled WGS sequence"/>
</dbReference>
<evidence type="ECO:0000256" key="19">
    <source>
        <dbReference type="SAM" id="Coils"/>
    </source>
</evidence>
<dbReference type="GO" id="GO:0005737">
    <property type="term" value="C:cytoplasm"/>
    <property type="evidence" value="ECO:0007669"/>
    <property type="project" value="UniProtKB-SubCell"/>
</dbReference>
<feature type="domain" description="Histidine kinase" evidence="21">
    <location>
        <begin position="510"/>
        <end position="597"/>
    </location>
</feature>
<keyword evidence="7" id="KW-0963">Cytoplasm</keyword>
<comment type="caution">
    <text evidence="22">The sequence shown here is derived from an EMBL/GenBank/DDBJ whole genome shotgun (WGS) entry which is preliminary data.</text>
</comment>
<keyword evidence="13" id="KW-0067">ATP-binding</keyword>
<accession>A0A937DCF8</accession>
<evidence type="ECO:0000256" key="11">
    <source>
        <dbReference type="ARBA" id="ARBA00022741"/>
    </source>
</evidence>
<evidence type="ECO:0000256" key="17">
    <source>
        <dbReference type="ARBA" id="ARBA00024827"/>
    </source>
</evidence>
<evidence type="ECO:0000256" key="7">
    <source>
        <dbReference type="ARBA" id="ARBA00022490"/>
    </source>
</evidence>
<keyword evidence="20" id="KW-1133">Transmembrane helix</keyword>
<evidence type="ECO:0000256" key="13">
    <source>
        <dbReference type="ARBA" id="ARBA00022840"/>
    </source>
</evidence>
<dbReference type="InterPro" id="IPR011712">
    <property type="entry name" value="Sig_transdc_His_kin_sub3_dim/P"/>
</dbReference>
<reference evidence="22" key="1">
    <citation type="submission" date="2021-01" db="EMBL/GenBank/DDBJ databases">
        <authorList>
            <person name="Zhong Y.L."/>
        </authorList>
    </citation>
    <scope>NUCLEOTIDE SEQUENCE</scope>
    <source>
        <strain evidence="22">KCTC 23302</strain>
    </source>
</reference>
<evidence type="ECO:0000256" key="6">
    <source>
        <dbReference type="ARBA" id="ARBA00022485"/>
    </source>
</evidence>
<evidence type="ECO:0000256" key="15">
    <source>
        <dbReference type="ARBA" id="ARBA00023012"/>
    </source>
</evidence>
<evidence type="ECO:0000256" key="2">
    <source>
        <dbReference type="ARBA" id="ARBA00001966"/>
    </source>
</evidence>
<dbReference type="InterPro" id="IPR019734">
    <property type="entry name" value="TPR_rpt"/>
</dbReference>
<evidence type="ECO:0000256" key="8">
    <source>
        <dbReference type="ARBA" id="ARBA00022553"/>
    </source>
</evidence>
<dbReference type="Gene3D" id="1.20.5.1930">
    <property type="match status" value="1"/>
</dbReference>
<dbReference type="EMBL" id="JAERQJ010000006">
    <property type="protein sequence ID" value="MBL0684896.1"/>
    <property type="molecule type" value="Genomic_DNA"/>
</dbReference>
<evidence type="ECO:0000256" key="20">
    <source>
        <dbReference type="SAM" id="Phobius"/>
    </source>
</evidence>
<keyword evidence="6" id="KW-0004">4Fe-4S</keyword>
<evidence type="ECO:0000256" key="4">
    <source>
        <dbReference type="ARBA" id="ARBA00012438"/>
    </source>
</evidence>
<keyword evidence="14" id="KW-0408">Iron</keyword>
<dbReference type="Gene3D" id="1.25.40.10">
    <property type="entry name" value="Tetratricopeptide repeat domain"/>
    <property type="match status" value="1"/>
</dbReference>
<dbReference type="SUPFAM" id="SSF55874">
    <property type="entry name" value="ATPase domain of HSP90 chaperone/DNA topoisomerase II/histidine kinase"/>
    <property type="match status" value="1"/>
</dbReference>
<name>A0A937DCF8_9FLAO</name>
<evidence type="ECO:0000256" key="5">
    <source>
        <dbReference type="ARBA" id="ARBA00017322"/>
    </source>
</evidence>
<dbReference type="PANTHER" id="PTHR24421">
    <property type="entry name" value="NITRATE/NITRITE SENSOR PROTEIN NARX-RELATED"/>
    <property type="match status" value="1"/>
</dbReference>
<keyword evidence="20" id="KW-0472">Membrane</keyword>
<keyword evidence="10" id="KW-0479">Metal-binding</keyword>
<keyword evidence="19" id="KW-0175">Coiled coil</keyword>
<evidence type="ECO:0000256" key="18">
    <source>
        <dbReference type="ARBA" id="ARBA00030800"/>
    </source>
</evidence>
<comment type="catalytic activity">
    <reaction evidence="1">
        <text>ATP + protein L-histidine = ADP + protein N-phospho-L-histidine.</text>
        <dbReference type="EC" id="2.7.13.3"/>
    </reaction>
</comment>
<evidence type="ECO:0000256" key="10">
    <source>
        <dbReference type="ARBA" id="ARBA00022723"/>
    </source>
</evidence>
<keyword evidence="16" id="KW-0411">Iron-sulfur</keyword>
<dbReference type="InterPro" id="IPR003594">
    <property type="entry name" value="HATPase_dom"/>
</dbReference>